<dbReference type="InterPro" id="IPR013762">
    <property type="entry name" value="Integrase-like_cat_sf"/>
</dbReference>
<dbReference type="RefSeq" id="WP_200128475.1">
    <property type="nucleotide sequence ID" value="NZ_CP054705.1"/>
</dbReference>
<evidence type="ECO:0000313" key="5">
    <source>
        <dbReference type="EMBL" id="QQK75842.1"/>
    </source>
</evidence>
<gene>
    <name evidence="5" type="ORF">HUG15_09855</name>
</gene>
<feature type="domain" description="Tyr recombinase" evidence="4">
    <location>
        <begin position="1"/>
        <end position="74"/>
    </location>
</feature>
<dbReference type="SUPFAM" id="SSF56349">
    <property type="entry name" value="DNA breaking-rejoining enzymes"/>
    <property type="match status" value="1"/>
</dbReference>
<dbReference type="Gene3D" id="1.10.443.10">
    <property type="entry name" value="Intergrase catalytic core"/>
    <property type="match status" value="1"/>
</dbReference>
<dbReference type="CDD" id="cd01189">
    <property type="entry name" value="INT_ICEBs1_C_like"/>
    <property type="match status" value="1"/>
</dbReference>
<sequence>MRLKQPNEVLKRTIRKLDMHPITIHGMRHTHASLLFEAGVDIKDVQERLGHSDIKMTLDIYTHVTETKQEKSAQTFANYMQDETLGDKLVTLGKFKDGNS</sequence>
<reference evidence="5 6" key="1">
    <citation type="submission" date="2020-06" db="EMBL/GenBank/DDBJ databases">
        <title>Genomic analysis of Salicibibacter sp. NKC5-3.</title>
        <authorList>
            <person name="Oh Y.J."/>
        </authorList>
    </citation>
    <scope>NUCLEOTIDE SEQUENCE [LARGE SCALE GENOMIC DNA]</scope>
    <source>
        <strain evidence="5 6">NKC5-3</strain>
    </source>
</reference>
<dbReference type="GO" id="GO:0015074">
    <property type="term" value="P:DNA integration"/>
    <property type="evidence" value="ECO:0007669"/>
    <property type="project" value="InterPro"/>
</dbReference>
<dbReference type="GO" id="GO:0006310">
    <property type="term" value="P:DNA recombination"/>
    <property type="evidence" value="ECO:0007669"/>
    <property type="project" value="UniProtKB-KW"/>
</dbReference>
<dbReference type="AlphaFoldDB" id="A0A7T7CBE3"/>
<accession>A0A7T7CBE3</accession>
<dbReference type="InterPro" id="IPR002104">
    <property type="entry name" value="Integrase_catalytic"/>
</dbReference>
<dbReference type="Proteomes" id="UP000595823">
    <property type="component" value="Chromosome"/>
</dbReference>
<evidence type="ECO:0000256" key="2">
    <source>
        <dbReference type="ARBA" id="ARBA00023125"/>
    </source>
</evidence>
<dbReference type="PANTHER" id="PTHR30349">
    <property type="entry name" value="PHAGE INTEGRASE-RELATED"/>
    <property type="match status" value="1"/>
</dbReference>
<evidence type="ECO:0000256" key="3">
    <source>
        <dbReference type="ARBA" id="ARBA00023172"/>
    </source>
</evidence>
<evidence type="ECO:0000256" key="1">
    <source>
        <dbReference type="ARBA" id="ARBA00008857"/>
    </source>
</evidence>
<dbReference type="GO" id="GO:0003677">
    <property type="term" value="F:DNA binding"/>
    <property type="evidence" value="ECO:0007669"/>
    <property type="project" value="UniProtKB-KW"/>
</dbReference>
<dbReference type="PANTHER" id="PTHR30349:SF41">
    <property type="entry name" value="INTEGRASE_RECOMBINASE PROTEIN MJ0367-RELATED"/>
    <property type="match status" value="1"/>
</dbReference>
<organism evidence="5 6">
    <name type="scientific">Salicibibacter cibarius</name>
    <dbReference type="NCBI Taxonomy" id="2743000"/>
    <lineage>
        <taxon>Bacteria</taxon>
        <taxon>Bacillati</taxon>
        <taxon>Bacillota</taxon>
        <taxon>Bacilli</taxon>
        <taxon>Bacillales</taxon>
        <taxon>Bacillaceae</taxon>
        <taxon>Salicibibacter</taxon>
    </lineage>
</organism>
<evidence type="ECO:0000313" key="6">
    <source>
        <dbReference type="Proteomes" id="UP000595823"/>
    </source>
</evidence>
<evidence type="ECO:0000259" key="4">
    <source>
        <dbReference type="PROSITE" id="PS51898"/>
    </source>
</evidence>
<name>A0A7T7CBE3_9BACI</name>
<dbReference type="InterPro" id="IPR050090">
    <property type="entry name" value="Tyrosine_recombinase_XerCD"/>
</dbReference>
<keyword evidence="3" id="KW-0233">DNA recombination</keyword>
<comment type="similarity">
    <text evidence="1">Belongs to the 'phage' integrase family.</text>
</comment>
<protein>
    <submittedName>
        <fullName evidence="5">Site-specific integrase</fullName>
    </submittedName>
</protein>
<keyword evidence="6" id="KW-1185">Reference proteome</keyword>
<dbReference type="Pfam" id="PF00589">
    <property type="entry name" value="Phage_integrase"/>
    <property type="match status" value="1"/>
</dbReference>
<dbReference type="PROSITE" id="PS51898">
    <property type="entry name" value="TYR_RECOMBINASE"/>
    <property type="match status" value="1"/>
</dbReference>
<dbReference type="KEGG" id="scia:HUG15_09855"/>
<dbReference type="InterPro" id="IPR011010">
    <property type="entry name" value="DNA_brk_join_enz"/>
</dbReference>
<keyword evidence="2" id="KW-0238">DNA-binding</keyword>
<dbReference type="EMBL" id="CP054705">
    <property type="protein sequence ID" value="QQK75842.1"/>
    <property type="molecule type" value="Genomic_DNA"/>
</dbReference>
<proteinExistence type="inferred from homology"/>